<protein>
    <submittedName>
        <fullName evidence="1">9740_t:CDS:1</fullName>
    </submittedName>
</protein>
<evidence type="ECO:0000313" key="2">
    <source>
        <dbReference type="Proteomes" id="UP000789920"/>
    </source>
</evidence>
<feature type="non-terminal residue" evidence="1">
    <location>
        <position position="54"/>
    </location>
</feature>
<accession>A0ACA9SD01</accession>
<keyword evidence="2" id="KW-1185">Reference proteome</keyword>
<gene>
    <name evidence="1" type="ORF">RPERSI_LOCUS29268</name>
</gene>
<reference evidence="1" key="1">
    <citation type="submission" date="2021-06" db="EMBL/GenBank/DDBJ databases">
        <authorList>
            <person name="Kallberg Y."/>
            <person name="Tangrot J."/>
            <person name="Rosling A."/>
        </authorList>
    </citation>
    <scope>NUCLEOTIDE SEQUENCE</scope>
    <source>
        <strain evidence="1">MA461A</strain>
    </source>
</reference>
<name>A0ACA9SD01_9GLOM</name>
<dbReference type="EMBL" id="CAJVQC010109845">
    <property type="protein sequence ID" value="CAG8834679.1"/>
    <property type="molecule type" value="Genomic_DNA"/>
</dbReference>
<evidence type="ECO:0000313" key="1">
    <source>
        <dbReference type="EMBL" id="CAG8834679.1"/>
    </source>
</evidence>
<organism evidence="1 2">
    <name type="scientific">Racocetra persica</name>
    <dbReference type="NCBI Taxonomy" id="160502"/>
    <lineage>
        <taxon>Eukaryota</taxon>
        <taxon>Fungi</taxon>
        <taxon>Fungi incertae sedis</taxon>
        <taxon>Mucoromycota</taxon>
        <taxon>Glomeromycotina</taxon>
        <taxon>Glomeromycetes</taxon>
        <taxon>Diversisporales</taxon>
        <taxon>Gigasporaceae</taxon>
        <taxon>Racocetra</taxon>
    </lineage>
</organism>
<feature type="non-terminal residue" evidence="1">
    <location>
        <position position="1"/>
    </location>
</feature>
<comment type="caution">
    <text evidence="1">The sequence shown here is derived from an EMBL/GenBank/DDBJ whole genome shotgun (WGS) entry which is preliminary data.</text>
</comment>
<proteinExistence type="predicted"/>
<sequence>EPYAFVPDLTWLSNHKKTKKYTKKLLVRTNISTLVSNQPSKHTREIVDIENERE</sequence>
<dbReference type="Proteomes" id="UP000789920">
    <property type="component" value="Unassembled WGS sequence"/>
</dbReference>